<dbReference type="EMBL" id="JABSTV010001255">
    <property type="protein sequence ID" value="KAH7935009.1"/>
    <property type="molecule type" value="Genomic_DNA"/>
</dbReference>
<reference evidence="1" key="1">
    <citation type="journal article" date="2020" name="Cell">
        <title>Large-Scale Comparative Analyses of Tick Genomes Elucidate Their Genetic Diversity and Vector Capacities.</title>
        <authorList>
            <consortium name="Tick Genome and Microbiome Consortium (TIGMIC)"/>
            <person name="Jia N."/>
            <person name="Wang J."/>
            <person name="Shi W."/>
            <person name="Du L."/>
            <person name="Sun Y."/>
            <person name="Zhan W."/>
            <person name="Jiang J.F."/>
            <person name="Wang Q."/>
            <person name="Zhang B."/>
            <person name="Ji P."/>
            <person name="Bell-Sakyi L."/>
            <person name="Cui X.M."/>
            <person name="Yuan T.T."/>
            <person name="Jiang B.G."/>
            <person name="Yang W.F."/>
            <person name="Lam T.T."/>
            <person name="Chang Q.C."/>
            <person name="Ding S.J."/>
            <person name="Wang X.J."/>
            <person name="Zhu J.G."/>
            <person name="Ruan X.D."/>
            <person name="Zhao L."/>
            <person name="Wei J.T."/>
            <person name="Ye R.Z."/>
            <person name="Que T.C."/>
            <person name="Du C.H."/>
            <person name="Zhou Y.H."/>
            <person name="Cheng J.X."/>
            <person name="Dai P.F."/>
            <person name="Guo W.B."/>
            <person name="Han X.H."/>
            <person name="Huang E.J."/>
            <person name="Li L.F."/>
            <person name="Wei W."/>
            <person name="Gao Y.C."/>
            <person name="Liu J.Z."/>
            <person name="Shao H.Z."/>
            <person name="Wang X."/>
            <person name="Wang C.C."/>
            <person name="Yang T.C."/>
            <person name="Huo Q.B."/>
            <person name="Li W."/>
            <person name="Chen H.Y."/>
            <person name="Chen S.E."/>
            <person name="Zhou L.G."/>
            <person name="Ni X.B."/>
            <person name="Tian J.H."/>
            <person name="Sheng Y."/>
            <person name="Liu T."/>
            <person name="Pan Y.S."/>
            <person name="Xia L.Y."/>
            <person name="Li J."/>
            <person name="Zhao F."/>
            <person name="Cao W.C."/>
        </authorList>
    </citation>
    <scope>NUCLEOTIDE SEQUENCE</scope>
    <source>
        <strain evidence="1">Rsan-2018</strain>
    </source>
</reference>
<organism evidence="1 2">
    <name type="scientific">Rhipicephalus sanguineus</name>
    <name type="common">Brown dog tick</name>
    <name type="synonym">Ixodes sanguineus</name>
    <dbReference type="NCBI Taxonomy" id="34632"/>
    <lineage>
        <taxon>Eukaryota</taxon>
        <taxon>Metazoa</taxon>
        <taxon>Ecdysozoa</taxon>
        <taxon>Arthropoda</taxon>
        <taxon>Chelicerata</taxon>
        <taxon>Arachnida</taxon>
        <taxon>Acari</taxon>
        <taxon>Parasitiformes</taxon>
        <taxon>Ixodida</taxon>
        <taxon>Ixodoidea</taxon>
        <taxon>Ixodidae</taxon>
        <taxon>Rhipicephalinae</taxon>
        <taxon>Rhipicephalus</taxon>
        <taxon>Rhipicephalus</taxon>
    </lineage>
</organism>
<proteinExistence type="predicted"/>
<name>A0A9D4PCR1_RHISA</name>
<gene>
    <name evidence="1" type="ORF">HPB52_002654</name>
</gene>
<keyword evidence="2" id="KW-1185">Reference proteome</keyword>
<dbReference type="Gene3D" id="3.60.10.10">
    <property type="entry name" value="Endonuclease/exonuclease/phosphatase"/>
    <property type="match status" value="1"/>
</dbReference>
<evidence type="ECO:0000313" key="1">
    <source>
        <dbReference type="EMBL" id="KAH7935009.1"/>
    </source>
</evidence>
<reference evidence="1" key="2">
    <citation type="submission" date="2021-09" db="EMBL/GenBank/DDBJ databases">
        <authorList>
            <person name="Jia N."/>
            <person name="Wang J."/>
            <person name="Shi W."/>
            <person name="Du L."/>
            <person name="Sun Y."/>
            <person name="Zhan W."/>
            <person name="Jiang J."/>
            <person name="Wang Q."/>
            <person name="Zhang B."/>
            <person name="Ji P."/>
            <person name="Sakyi L.B."/>
            <person name="Cui X."/>
            <person name="Yuan T."/>
            <person name="Jiang B."/>
            <person name="Yang W."/>
            <person name="Lam T.T.-Y."/>
            <person name="Chang Q."/>
            <person name="Ding S."/>
            <person name="Wang X."/>
            <person name="Zhu J."/>
            <person name="Ruan X."/>
            <person name="Zhao L."/>
            <person name="Wei J."/>
            <person name="Que T."/>
            <person name="Du C."/>
            <person name="Cheng J."/>
            <person name="Dai P."/>
            <person name="Han X."/>
            <person name="Huang E."/>
            <person name="Gao Y."/>
            <person name="Liu J."/>
            <person name="Shao H."/>
            <person name="Ye R."/>
            <person name="Li L."/>
            <person name="Wei W."/>
            <person name="Wang X."/>
            <person name="Wang C."/>
            <person name="Huo Q."/>
            <person name="Li W."/>
            <person name="Guo W."/>
            <person name="Chen H."/>
            <person name="Chen S."/>
            <person name="Zhou L."/>
            <person name="Zhou L."/>
            <person name="Ni X."/>
            <person name="Tian J."/>
            <person name="Zhou Y."/>
            <person name="Sheng Y."/>
            <person name="Liu T."/>
            <person name="Pan Y."/>
            <person name="Xia L."/>
            <person name="Li J."/>
            <person name="Zhao F."/>
            <person name="Cao W."/>
        </authorList>
    </citation>
    <scope>NUCLEOTIDE SEQUENCE</scope>
    <source>
        <strain evidence="1">Rsan-2018</strain>
        <tissue evidence="1">Larvae</tissue>
    </source>
</reference>
<dbReference type="Proteomes" id="UP000821837">
    <property type="component" value="Unassembled WGS sequence"/>
</dbReference>
<dbReference type="InterPro" id="IPR036691">
    <property type="entry name" value="Endo/exonu/phosph_ase_sf"/>
</dbReference>
<comment type="caution">
    <text evidence="1">The sequence shown here is derived from an EMBL/GenBank/DDBJ whole genome shotgun (WGS) entry which is preliminary data.</text>
</comment>
<dbReference type="SUPFAM" id="SSF56219">
    <property type="entry name" value="DNase I-like"/>
    <property type="match status" value="1"/>
</dbReference>
<evidence type="ECO:0000313" key="2">
    <source>
        <dbReference type="Proteomes" id="UP000821837"/>
    </source>
</evidence>
<accession>A0A9D4PCR1</accession>
<dbReference type="AlphaFoldDB" id="A0A9D4PCR1"/>
<sequence length="336" mass="36901">MRDVRGPVQGRNTSNARELATLARDFGLHDAWVLKKGGTFVPTWKRGTSETRLDRFYVSEGLIPVVADVAVGSFPPESGRISDHYPVILSMALPDRRLEGKRFWKFDLAVLADDEAKDILRAGINRTLTNARNPSLEWDALKSQWQHWAKEMLQVLHRAVFSFFWDGSTERLQRDALRLPRCLGGYGLPCIGTMAQLLALRTVLGILGDVGAPARPLAMFFLGPLRRTLVPRALGNLYPSAVITPAYYRALVAFLTGTHGFGPRPKSTGSSASKAITQRGCRPTVAEGLAYLADPGSPPAMGDSAVCEVPQLRQYRNSGTRRLDLCGRKDLLATGS</sequence>
<protein>
    <submittedName>
        <fullName evidence="1">Uncharacterized protein</fullName>
    </submittedName>
</protein>